<feature type="region of interest" description="Disordered" evidence="2">
    <location>
        <begin position="1"/>
        <end position="49"/>
    </location>
</feature>
<dbReference type="InterPro" id="IPR020186">
    <property type="entry name" value="Meiosis-expressed_gene_1"/>
</dbReference>
<reference evidence="3" key="2">
    <citation type="submission" date="2020-05" db="EMBL/GenBank/DDBJ databases">
        <authorList>
            <person name="Jimenez-Gutierrez S."/>
            <person name="Montes-Dominguez L."/>
            <person name="Avena-Soto A."/>
            <person name="Jimenez-Gutierrez L.R."/>
        </authorList>
    </citation>
    <scope>NUCLEOTIDE SEQUENCE</scope>
</reference>
<organism evidence="3">
    <name type="scientific">Callinectes arcuatus</name>
    <name type="common">Arched swimming crab</name>
    <dbReference type="NCBI Taxonomy" id="257891"/>
    <lineage>
        <taxon>Eukaryota</taxon>
        <taxon>Metazoa</taxon>
        <taxon>Ecdysozoa</taxon>
        <taxon>Arthropoda</taxon>
        <taxon>Crustacea</taxon>
        <taxon>Multicrustacea</taxon>
        <taxon>Malacostraca</taxon>
        <taxon>Eumalacostraca</taxon>
        <taxon>Eucarida</taxon>
        <taxon>Decapoda</taxon>
        <taxon>Pleocyemata</taxon>
        <taxon>Brachyura</taxon>
        <taxon>Eubrachyura</taxon>
        <taxon>Portunoidea</taxon>
        <taxon>Portunidae</taxon>
        <taxon>Portuninae</taxon>
        <taxon>Callinectes</taxon>
    </lineage>
</organism>
<dbReference type="AlphaFoldDB" id="A0A7T1L7A1"/>
<dbReference type="Pfam" id="PF15163">
    <property type="entry name" value="Meiosis_expr"/>
    <property type="match status" value="1"/>
</dbReference>
<dbReference type="GO" id="GO:0005634">
    <property type="term" value="C:nucleus"/>
    <property type="evidence" value="ECO:0007669"/>
    <property type="project" value="InterPro"/>
</dbReference>
<accession>A0A7T1L7A1</accession>
<evidence type="ECO:0000256" key="1">
    <source>
        <dbReference type="ARBA" id="ARBA00008514"/>
    </source>
</evidence>
<reference evidence="3" key="1">
    <citation type="journal article" date="2019" name="Crustaceana">
        <title>Crustacean vitellogenin: a systematic and experimental analysis of their genes, genomes, mRNAs and proteins; and perspective to Next Generation Sequencing.</title>
        <authorList>
            <person name="Montes-Dominguez A.L."/>
            <person name="Avena-Soto J.A."/>
            <person name="Jimenez-Gutierrez S."/>
            <person name="Jimenez-Gutierrez L.R."/>
        </authorList>
    </citation>
    <scope>NUCLEOTIDE SEQUENCE</scope>
</reference>
<protein>
    <submittedName>
        <fullName evidence="3">Meiosis-expressed protein</fullName>
    </submittedName>
</protein>
<name>A0A7T1L7A1_CALAT</name>
<proteinExistence type="evidence at transcript level"/>
<evidence type="ECO:0000256" key="2">
    <source>
        <dbReference type="SAM" id="MobiDB-lite"/>
    </source>
</evidence>
<sequence length="144" mass="15927">MVDLSVSGSAVAASSSVSAPPSKAAEKENHGTPSASATPGGGYKHSKKNAVVSRVDEWNDEAEDIYRLQLAGWDNLKEYEGVYGEAARWDKESCPSQWISKLQLKSNGYYVYFRKHRECEEKDLKRIKRISSPVKREQECGAGA</sequence>
<dbReference type="EMBL" id="MT488361">
    <property type="protein sequence ID" value="QPO25095.1"/>
    <property type="molecule type" value="mRNA"/>
</dbReference>
<feature type="compositionally biased region" description="Low complexity" evidence="2">
    <location>
        <begin position="1"/>
        <end position="23"/>
    </location>
</feature>
<dbReference type="PANTHER" id="PTHR17008">
    <property type="entry name" value="MEIOSIS-EXPRESSED GENE 1 PROTEIN"/>
    <property type="match status" value="1"/>
</dbReference>
<dbReference type="PANTHER" id="PTHR17008:SF1">
    <property type="entry name" value="MEIOSIS EXPRESSED GENE 1 PROTEIN HOMOLOG"/>
    <property type="match status" value="1"/>
</dbReference>
<comment type="similarity">
    <text evidence="1">Belongs to the MEIG1 family.</text>
</comment>
<evidence type="ECO:0000313" key="3">
    <source>
        <dbReference type="EMBL" id="QPO25095.1"/>
    </source>
</evidence>